<dbReference type="InterPro" id="IPR007712">
    <property type="entry name" value="RelE/ParE_toxin"/>
</dbReference>
<proteinExistence type="predicted"/>
<sequence length="119" mass="14405">MPRACQSMHELRYSPEFEKDFAKLKAKTLRGDGEARYLLGLIEKATTKLAENREAGKKIPRKLWPLEYVRKYDVTNPWKLSLDSYWRLIYTLLGDQVNLFLICLEWMDYKEYDRKFKYR</sequence>
<evidence type="ECO:0000313" key="2">
    <source>
        <dbReference type="Proteomes" id="UP000564964"/>
    </source>
</evidence>
<dbReference type="AlphaFoldDB" id="A0A7J4JGC8"/>
<dbReference type="Pfam" id="PF05016">
    <property type="entry name" value="ParE_toxin"/>
    <property type="match status" value="1"/>
</dbReference>
<organism evidence="1 2">
    <name type="scientific">Candidatus Iainarchaeum sp</name>
    <dbReference type="NCBI Taxonomy" id="3101447"/>
    <lineage>
        <taxon>Archaea</taxon>
        <taxon>Candidatus Iainarchaeota</taxon>
        <taxon>Candidatus Iainarchaeia</taxon>
        <taxon>Candidatus Iainarchaeales</taxon>
        <taxon>Candidatus Iainarchaeaceae</taxon>
        <taxon>Candidatus Iainarchaeum</taxon>
    </lineage>
</organism>
<accession>A0A7J4JGC8</accession>
<reference evidence="2" key="1">
    <citation type="journal article" date="2020" name="bioRxiv">
        <title>A rank-normalized archaeal taxonomy based on genome phylogeny resolves widespread incomplete and uneven classifications.</title>
        <authorList>
            <person name="Rinke C."/>
            <person name="Chuvochina M."/>
            <person name="Mussig A.J."/>
            <person name="Chaumeil P.-A."/>
            <person name="Waite D.W."/>
            <person name="Whitman W.B."/>
            <person name="Parks D.H."/>
            <person name="Hugenholtz P."/>
        </authorList>
    </citation>
    <scope>NUCLEOTIDE SEQUENCE [LARGE SCALE GENOMIC DNA]</scope>
</reference>
<protein>
    <submittedName>
        <fullName evidence="1">Type II toxin-antitoxin system RelE/ParE family toxin</fullName>
    </submittedName>
</protein>
<name>A0A7J4JGC8_9ARCH</name>
<comment type="caution">
    <text evidence="1">The sequence shown here is derived from an EMBL/GenBank/DDBJ whole genome shotgun (WGS) entry which is preliminary data.</text>
</comment>
<evidence type="ECO:0000313" key="1">
    <source>
        <dbReference type="EMBL" id="HIH16821.1"/>
    </source>
</evidence>
<dbReference type="EMBL" id="DUGH01000128">
    <property type="protein sequence ID" value="HIH16821.1"/>
    <property type="molecule type" value="Genomic_DNA"/>
</dbReference>
<dbReference type="Proteomes" id="UP000564964">
    <property type="component" value="Unassembled WGS sequence"/>
</dbReference>
<gene>
    <name evidence="1" type="ORF">HA252_05435</name>
</gene>